<proteinExistence type="predicted"/>
<dbReference type="Proteomes" id="UP001432322">
    <property type="component" value="Unassembled WGS sequence"/>
</dbReference>
<feature type="non-terminal residue" evidence="2">
    <location>
        <position position="146"/>
    </location>
</feature>
<gene>
    <name evidence="2" type="ORF">PFISCL1PPCAC_21403</name>
</gene>
<evidence type="ECO:0000313" key="3">
    <source>
        <dbReference type="Proteomes" id="UP001432322"/>
    </source>
</evidence>
<accession>A0AAV5WCV7</accession>
<organism evidence="2 3">
    <name type="scientific">Pristionchus fissidentatus</name>
    <dbReference type="NCBI Taxonomy" id="1538716"/>
    <lineage>
        <taxon>Eukaryota</taxon>
        <taxon>Metazoa</taxon>
        <taxon>Ecdysozoa</taxon>
        <taxon>Nematoda</taxon>
        <taxon>Chromadorea</taxon>
        <taxon>Rhabditida</taxon>
        <taxon>Rhabditina</taxon>
        <taxon>Diplogasteromorpha</taxon>
        <taxon>Diplogasteroidea</taxon>
        <taxon>Neodiplogasteridae</taxon>
        <taxon>Pristionchus</taxon>
    </lineage>
</organism>
<sequence>SVKCTELHPISAGDCLGRPSKTCFEPFISDDSKEGGVSLCSRAEDANDNHFLQYTAKSGVSRNLTDFKCNKRTGFWDAKDVNKKWVESAKGRGFIALHSGEKSAQPREEPFAASAGVVVVIVVVVLIVVGAIIAGVVYFKHMKKKK</sequence>
<dbReference type="EMBL" id="BTSY01000005">
    <property type="protein sequence ID" value="GMT30106.1"/>
    <property type="molecule type" value="Genomic_DNA"/>
</dbReference>
<keyword evidence="1" id="KW-0472">Membrane</keyword>
<name>A0AAV5WCV7_9BILA</name>
<reference evidence="2" key="1">
    <citation type="submission" date="2023-10" db="EMBL/GenBank/DDBJ databases">
        <title>Genome assembly of Pristionchus species.</title>
        <authorList>
            <person name="Yoshida K."/>
            <person name="Sommer R.J."/>
        </authorList>
    </citation>
    <scope>NUCLEOTIDE SEQUENCE</scope>
    <source>
        <strain evidence="2">RS5133</strain>
    </source>
</reference>
<keyword evidence="3" id="KW-1185">Reference proteome</keyword>
<evidence type="ECO:0000256" key="1">
    <source>
        <dbReference type="SAM" id="Phobius"/>
    </source>
</evidence>
<feature type="non-terminal residue" evidence="2">
    <location>
        <position position="1"/>
    </location>
</feature>
<comment type="caution">
    <text evidence="2">The sequence shown here is derived from an EMBL/GenBank/DDBJ whole genome shotgun (WGS) entry which is preliminary data.</text>
</comment>
<protein>
    <submittedName>
        <fullName evidence="2">Uncharacterized protein</fullName>
    </submittedName>
</protein>
<keyword evidence="1" id="KW-1133">Transmembrane helix</keyword>
<keyword evidence="1" id="KW-0812">Transmembrane</keyword>
<dbReference type="AlphaFoldDB" id="A0AAV5WCV7"/>
<evidence type="ECO:0000313" key="2">
    <source>
        <dbReference type="EMBL" id="GMT30106.1"/>
    </source>
</evidence>
<feature type="transmembrane region" description="Helical" evidence="1">
    <location>
        <begin position="111"/>
        <end position="139"/>
    </location>
</feature>